<evidence type="ECO:0000313" key="2">
    <source>
        <dbReference type="EMBL" id="KUL32977.1"/>
    </source>
</evidence>
<organism evidence="2 3">
    <name type="scientific">Actinoplanes awajinensis subsp. mycoplanecinus</name>
    <dbReference type="NCBI Taxonomy" id="135947"/>
    <lineage>
        <taxon>Bacteria</taxon>
        <taxon>Bacillati</taxon>
        <taxon>Actinomycetota</taxon>
        <taxon>Actinomycetes</taxon>
        <taxon>Micromonosporales</taxon>
        <taxon>Micromonosporaceae</taxon>
        <taxon>Actinoplanes</taxon>
    </lineage>
</organism>
<accession>A0A124GAQ7</accession>
<proteinExistence type="predicted"/>
<protein>
    <recommendedName>
        <fullName evidence="1">DUF7691 domain-containing protein</fullName>
    </recommendedName>
</protein>
<dbReference type="RefSeq" id="WP_067692227.1">
    <property type="nucleotide sequence ID" value="NZ_LLZH01000156.1"/>
</dbReference>
<dbReference type="InterPro" id="IPR056108">
    <property type="entry name" value="DUF7691"/>
</dbReference>
<comment type="caution">
    <text evidence="2">The sequence shown here is derived from an EMBL/GenBank/DDBJ whole genome shotgun (WGS) entry which is preliminary data.</text>
</comment>
<dbReference type="Proteomes" id="UP000053244">
    <property type="component" value="Unassembled WGS sequence"/>
</dbReference>
<keyword evidence="3" id="KW-1185">Reference proteome</keyword>
<dbReference type="Pfam" id="PF24740">
    <property type="entry name" value="DUF7691"/>
    <property type="match status" value="1"/>
</dbReference>
<feature type="domain" description="DUF7691" evidence="1">
    <location>
        <begin position="1"/>
        <end position="199"/>
    </location>
</feature>
<dbReference type="AlphaFoldDB" id="A0A124GAQ7"/>
<evidence type="ECO:0000313" key="3">
    <source>
        <dbReference type="Proteomes" id="UP000053244"/>
    </source>
</evidence>
<evidence type="ECO:0000259" key="1">
    <source>
        <dbReference type="Pfam" id="PF24740"/>
    </source>
</evidence>
<dbReference type="EMBL" id="LLZH01000156">
    <property type="protein sequence ID" value="KUL32977.1"/>
    <property type="molecule type" value="Genomic_DNA"/>
</dbReference>
<dbReference type="OrthoDB" id="3476150at2"/>
<sequence length="199" mass="21864">MSYGIAAYAVDIKKIRSQVGSGDAELAEQYAASFPEHRQHVQEHINELRGDDTVTLADIARQVIMGEPYDERLGSAYGYFLEHLCDRTGERLHDHGFPSFSGWDYLRVVDEAHESAGLLAPGFSLEGLISSGSPVPLPHADFPAIGHMVNAELLAPADLLATAPNTSLNDDEFGRPSYALFQWLAYSEGEGVDLVTFYY</sequence>
<gene>
    <name evidence="2" type="ORF">ADL15_18325</name>
</gene>
<reference evidence="2 3" key="1">
    <citation type="submission" date="2015-10" db="EMBL/GenBank/DDBJ databases">
        <authorList>
            <person name="Gilbert D.G."/>
        </authorList>
    </citation>
    <scope>NUCLEOTIDE SEQUENCE [LARGE SCALE GENOMIC DNA]</scope>
    <source>
        <strain evidence="2 3">NRRL B-16712</strain>
    </source>
</reference>
<name>A0A124GAQ7_9ACTN</name>